<comment type="caution">
    <text evidence="3">The sequence shown here is derived from an EMBL/GenBank/DDBJ whole genome shotgun (WGS) entry which is preliminary data.</text>
</comment>
<evidence type="ECO:0000313" key="3">
    <source>
        <dbReference type="EMBL" id="EZP27881.1"/>
    </source>
</evidence>
<organism evidence="3 4">
    <name type="scientific">Microbacterium oleivorans</name>
    <dbReference type="NCBI Taxonomy" id="273677"/>
    <lineage>
        <taxon>Bacteria</taxon>
        <taxon>Bacillati</taxon>
        <taxon>Actinomycetota</taxon>
        <taxon>Actinomycetes</taxon>
        <taxon>Micrococcales</taxon>
        <taxon>Microbacteriaceae</taxon>
        <taxon>Microbacterium</taxon>
    </lineage>
</organism>
<proteinExistence type="inferred from homology"/>
<comment type="similarity">
    <text evidence="1">Belongs to the ROK (NagC/XylR) family.</text>
</comment>
<sequence>MSGERAASRGTATNADVTRINRTAILDALQNGGALTRAELIEATGLASATVHRLCARMVADGLLAVERDASGIGRPTHRYRPLGEARTVVAIDVTTAVARGALIDLNGDIRHEDRASLRDAAGVLSASSRLEGIGVLADRLIRTAAELGTPAQGVGLSVPGVVDAEGAVSDSVELEWNGVAVRDLIQARTGLGVVVENDANAVTIGEWTRGAGQGTGDLAALLFGVGVGAGIVSGDRLLRGAGAAAGEIGYLITDPTAFEKPRRTGGDLETRVLSLGAADVDDASSMAVLDTADAGAEASERAERLLDHIAMSVAALAVILDCRVVILAGRLPRRTDLLVDGINERLTGRIPRPPALVVGALGEDAALVGIGQLTIDHVKGAVYLA</sequence>
<dbReference type="RefSeq" id="WP_235186101.1">
    <property type="nucleotide sequence ID" value="NZ_JFYO01000005.1"/>
</dbReference>
<dbReference type="InterPro" id="IPR000600">
    <property type="entry name" value="ROK"/>
</dbReference>
<name>A0A031FUK5_9MICO</name>
<dbReference type="Gene3D" id="1.10.10.10">
    <property type="entry name" value="Winged helix-like DNA-binding domain superfamily/Winged helix DNA-binding domain"/>
    <property type="match status" value="1"/>
</dbReference>
<dbReference type="PATRIC" id="fig|273677.3.peg.1858"/>
<evidence type="ECO:0000259" key="2">
    <source>
        <dbReference type="Pfam" id="PF12802"/>
    </source>
</evidence>
<dbReference type="SUPFAM" id="SSF46785">
    <property type="entry name" value="Winged helix' DNA-binding domain"/>
    <property type="match status" value="1"/>
</dbReference>
<protein>
    <submittedName>
        <fullName evidence="3">ROK family protein</fullName>
    </submittedName>
</protein>
<dbReference type="InterPro" id="IPR036390">
    <property type="entry name" value="WH_DNA-bd_sf"/>
</dbReference>
<feature type="domain" description="HTH marR-type" evidence="2">
    <location>
        <begin position="16"/>
        <end position="70"/>
    </location>
</feature>
<dbReference type="InterPro" id="IPR000835">
    <property type="entry name" value="HTH_MarR-typ"/>
</dbReference>
<dbReference type="eggNOG" id="COG1940">
    <property type="taxonomic scope" value="Bacteria"/>
</dbReference>
<dbReference type="GO" id="GO:0003700">
    <property type="term" value="F:DNA-binding transcription factor activity"/>
    <property type="evidence" value="ECO:0007669"/>
    <property type="project" value="InterPro"/>
</dbReference>
<gene>
    <name evidence="3" type="ORF">BW34_01874</name>
</gene>
<dbReference type="AlphaFoldDB" id="A0A031FUK5"/>
<evidence type="ECO:0000313" key="4">
    <source>
        <dbReference type="Proteomes" id="UP000024001"/>
    </source>
</evidence>
<dbReference type="SUPFAM" id="SSF53067">
    <property type="entry name" value="Actin-like ATPase domain"/>
    <property type="match status" value="1"/>
</dbReference>
<dbReference type="Pfam" id="PF00480">
    <property type="entry name" value="ROK"/>
    <property type="match status" value="1"/>
</dbReference>
<accession>A0A031FUK5</accession>
<evidence type="ECO:0000256" key="1">
    <source>
        <dbReference type="ARBA" id="ARBA00006479"/>
    </source>
</evidence>
<dbReference type="Gene3D" id="3.30.420.40">
    <property type="match status" value="2"/>
</dbReference>
<dbReference type="PANTHER" id="PTHR18964:SF149">
    <property type="entry name" value="BIFUNCTIONAL UDP-N-ACETYLGLUCOSAMINE 2-EPIMERASE_N-ACETYLMANNOSAMINE KINASE"/>
    <property type="match status" value="1"/>
</dbReference>
<reference evidence="3 4" key="1">
    <citation type="submission" date="2014-03" db="EMBL/GenBank/DDBJ databases">
        <title>Draft Genome Sequences of 13 Willow Endophytes.</title>
        <authorList>
            <person name="Gan H.Y."/>
            <person name="Gan H.M."/>
            <person name="Savka M.A."/>
            <person name="Hudson A.O."/>
        </authorList>
    </citation>
    <scope>NUCLEOTIDE SEQUENCE [LARGE SCALE GENOMIC DNA]</scope>
    <source>
        <strain evidence="3 4">RIT293</strain>
    </source>
</reference>
<dbReference type="InterPro" id="IPR036388">
    <property type="entry name" value="WH-like_DNA-bd_sf"/>
</dbReference>
<dbReference type="Proteomes" id="UP000024001">
    <property type="component" value="Unassembled WGS sequence"/>
</dbReference>
<keyword evidence="4" id="KW-1185">Reference proteome</keyword>
<dbReference type="Pfam" id="PF12802">
    <property type="entry name" value="MarR_2"/>
    <property type="match status" value="1"/>
</dbReference>
<dbReference type="EMBL" id="JFYO01000005">
    <property type="protein sequence ID" value="EZP27881.1"/>
    <property type="molecule type" value="Genomic_DNA"/>
</dbReference>
<dbReference type="PANTHER" id="PTHR18964">
    <property type="entry name" value="ROK (REPRESSOR, ORF, KINASE) FAMILY"/>
    <property type="match status" value="1"/>
</dbReference>
<dbReference type="InterPro" id="IPR043129">
    <property type="entry name" value="ATPase_NBD"/>
</dbReference>